<evidence type="ECO:0000313" key="1">
    <source>
        <dbReference type="EMBL" id="KAG8177242.1"/>
    </source>
</evidence>
<dbReference type="Proteomes" id="UP000827092">
    <property type="component" value="Unassembled WGS sequence"/>
</dbReference>
<name>A0AAV6U0C4_9ARAC</name>
<protein>
    <submittedName>
        <fullName evidence="1">Uncharacterized protein</fullName>
    </submittedName>
</protein>
<reference evidence="1 2" key="1">
    <citation type="journal article" date="2022" name="Nat. Ecol. Evol.">
        <title>A masculinizing supergene underlies an exaggerated male reproductive morph in a spider.</title>
        <authorList>
            <person name="Hendrickx F."/>
            <person name="De Corte Z."/>
            <person name="Sonet G."/>
            <person name="Van Belleghem S.M."/>
            <person name="Kostlbacher S."/>
            <person name="Vangestel C."/>
        </authorList>
    </citation>
    <scope>NUCLEOTIDE SEQUENCE [LARGE SCALE GENOMIC DNA]</scope>
    <source>
        <strain evidence="1">W744_W776</strain>
    </source>
</reference>
<gene>
    <name evidence="1" type="ORF">JTE90_028697</name>
</gene>
<accession>A0AAV6U0C4</accession>
<proteinExistence type="predicted"/>
<sequence>MCGSVDGLSMASVHGYTVVMKLIKCPKHYGFKTSFRSTQHNSKLANLTKTLPTNCDCNGCQLTIDENA</sequence>
<organism evidence="1 2">
    <name type="scientific">Oedothorax gibbosus</name>
    <dbReference type="NCBI Taxonomy" id="931172"/>
    <lineage>
        <taxon>Eukaryota</taxon>
        <taxon>Metazoa</taxon>
        <taxon>Ecdysozoa</taxon>
        <taxon>Arthropoda</taxon>
        <taxon>Chelicerata</taxon>
        <taxon>Arachnida</taxon>
        <taxon>Araneae</taxon>
        <taxon>Araneomorphae</taxon>
        <taxon>Entelegynae</taxon>
        <taxon>Araneoidea</taxon>
        <taxon>Linyphiidae</taxon>
        <taxon>Erigoninae</taxon>
        <taxon>Oedothorax</taxon>
    </lineage>
</organism>
<comment type="caution">
    <text evidence="1">The sequence shown here is derived from an EMBL/GenBank/DDBJ whole genome shotgun (WGS) entry which is preliminary data.</text>
</comment>
<dbReference type="AlphaFoldDB" id="A0AAV6U0C4"/>
<dbReference type="EMBL" id="JAFNEN010000797">
    <property type="protein sequence ID" value="KAG8177242.1"/>
    <property type="molecule type" value="Genomic_DNA"/>
</dbReference>
<keyword evidence="2" id="KW-1185">Reference proteome</keyword>
<evidence type="ECO:0000313" key="2">
    <source>
        <dbReference type="Proteomes" id="UP000827092"/>
    </source>
</evidence>